<accession>A0ABQ1VLA4</accession>
<sequence length="56" mass="5930">MGTDVKMPGDGQHVNRVTEPSQEKLSSGIGASQKREAGRPGRDPDDQARPADGDRA</sequence>
<dbReference type="EMBL" id="BMIV01000017">
    <property type="protein sequence ID" value="GGF77601.1"/>
    <property type="molecule type" value="Genomic_DNA"/>
</dbReference>
<proteinExistence type="predicted"/>
<evidence type="ECO:0000313" key="2">
    <source>
        <dbReference type="EMBL" id="GGF77601.1"/>
    </source>
</evidence>
<reference evidence="3" key="1">
    <citation type="journal article" date="2019" name="Int. J. Syst. Evol. Microbiol.">
        <title>The Global Catalogue of Microorganisms (GCM) 10K type strain sequencing project: providing services to taxonomists for standard genome sequencing and annotation.</title>
        <authorList>
            <consortium name="The Broad Institute Genomics Platform"/>
            <consortium name="The Broad Institute Genome Sequencing Center for Infectious Disease"/>
            <person name="Wu L."/>
            <person name="Ma J."/>
        </authorList>
    </citation>
    <scope>NUCLEOTIDE SEQUENCE [LARGE SCALE GENOMIC DNA]</scope>
    <source>
        <strain evidence="3">CGMCC 1.15419</strain>
    </source>
</reference>
<feature type="compositionally biased region" description="Basic and acidic residues" evidence="1">
    <location>
        <begin position="33"/>
        <end position="56"/>
    </location>
</feature>
<keyword evidence="3" id="KW-1185">Reference proteome</keyword>
<name>A0ABQ1VLA4_9RHOB</name>
<comment type="caution">
    <text evidence="2">The sequence shown here is derived from an EMBL/GenBank/DDBJ whole genome shotgun (WGS) entry which is preliminary data.</text>
</comment>
<dbReference type="Proteomes" id="UP000640509">
    <property type="component" value="Unassembled WGS sequence"/>
</dbReference>
<gene>
    <name evidence="2" type="ORF">GCM10011402_32750</name>
</gene>
<evidence type="ECO:0000256" key="1">
    <source>
        <dbReference type="SAM" id="MobiDB-lite"/>
    </source>
</evidence>
<evidence type="ECO:0000313" key="3">
    <source>
        <dbReference type="Proteomes" id="UP000640509"/>
    </source>
</evidence>
<organism evidence="2 3">
    <name type="scientific">Paracoccus acridae</name>
    <dbReference type="NCBI Taxonomy" id="1795310"/>
    <lineage>
        <taxon>Bacteria</taxon>
        <taxon>Pseudomonadati</taxon>
        <taxon>Pseudomonadota</taxon>
        <taxon>Alphaproteobacteria</taxon>
        <taxon>Rhodobacterales</taxon>
        <taxon>Paracoccaceae</taxon>
        <taxon>Paracoccus</taxon>
    </lineage>
</organism>
<protein>
    <submittedName>
        <fullName evidence="2">Uncharacterized protein</fullName>
    </submittedName>
</protein>
<feature type="region of interest" description="Disordered" evidence="1">
    <location>
        <begin position="1"/>
        <end position="56"/>
    </location>
</feature>